<protein>
    <recommendedName>
        <fullName evidence="7">GTP-binding nuclear protein</fullName>
    </recommendedName>
</protein>
<dbReference type="SMART" id="SM00176">
    <property type="entry name" value="RAN"/>
    <property type="match status" value="1"/>
</dbReference>
<dbReference type="GO" id="GO:0003924">
    <property type="term" value="F:GTPase activity"/>
    <property type="evidence" value="ECO:0007669"/>
    <property type="project" value="InterPro"/>
</dbReference>
<evidence type="ECO:0000313" key="5">
    <source>
        <dbReference type="EMBL" id="PGH19453.1"/>
    </source>
</evidence>
<dbReference type="PROSITE" id="PS51418">
    <property type="entry name" value="RAN"/>
    <property type="match status" value="1"/>
</dbReference>
<dbReference type="InterPro" id="IPR027417">
    <property type="entry name" value="P-loop_NTPase"/>
</dbReference>
<reference evidence="5 6" key="1">
    <citation type="submission" date="2017-10" db="EMBL/GenBank/DDBJ databases">
        <title>Comparative genomics in systemic dimorphic fungi from Ajellomycetaceae.</title>
        <authorList>
            <person name="Munoz J.F."/>
            <person name="Mcewen J.G."/>
            <person name="Clay O.K."/>
            <person name="Cuomo C.A."/>
        </authorList>
    </citation>
    <scope>NUCLEOTIDE SEQUENCE [LARGE SCALE GENOMIC DNA]</scope>
    <source>
        <strain evidence="5 6">UAMH7299</strain>
    </source>
</reference>
<dbReference type="PANTHER" id="PTHR24071:SF0">
    <property type="entry name" value="GTP-BINDING NUCLEAR PROTEIN RAN"/>
    <property type="match status" value="1"/>
</dbReference>
<organism evidence="5 6">
    <name type="scientific">Polytolypa hystricis (strain UAMH7299)</name>
    <dbReference type="NCBI Taxonomy" id="1447883"/>
    <lineage>
        <taxon>Eukaryota</taxon>
        <taxon>Fungi</taxon>
        <taxon>Dikarya</taxon>
        <taxon>Ascomycota</taxon>
        <taxon>Pezizomycotina</taxon>
        <taxon>Eurotiomycetes</taxon>
        <taxon>Eurotiomycetidae</taxon>
        <taxon>Onygenales</taxon>
        <taxon>Onygenales incertae sedis</taxon>
        <taxon>Polytolypa</taxon>
    </lineage>
</organism>
<evidence type="ECO:0008006" key="7">
    <source>
        <dbReference type="Google" id="ProtNLM"/>
    </source>
</evidence>
<dbReference type="GO" id="GO:0006606">
    <property type="term" value="P:protein import into nucleus"/>
    <property type="evidence" value="ECO:0007669"/>
    <property type="project" value="TreeGrafter"/>
</dbReference>
<dbReference type="InterPro" id="IPR001806">
    <property type="entry name" value="Small_GTPase"/>
</dbReference>
<evidence type="ECO:0000256" key="1">
    <source>
        <dbReference type="ARBA" id="ARBA00022448"/>
    </source>
</evidence>
<dbReference type="SMART" id="SM00174">
    <property type="entry name" value="RHO"/>
    <property type="match status" value="1"/>
</dbReference>
<proteinExistence type="predicted"/>
<dbReference type="PROSITE" id="PS51419">
    <property type="entry name" value="RAB"/>
    <property type="match status" value="1"/>
</dbReference>
<dbReference type="PRINTS" id="PR00449">
    <property type="entry name" value="RASTRNSFRMNG"/>
</dbReference>
<comment type="caution">
    <text evidence="5">The sequence shown here is derived from an EMBL/GenBank/DDBJ whole genome shotgun (WGS) entry which is preliminary data.</text>
</comment>
<dbReference type="EMBL" id="PDNA01000047">
    <property type="protein sequence ID" value="PGH19453.1"/>
    <property type="molecule type" value="Genomic_DNA"/>
</dbReference>
<dbReference type="Proteomes" id="UP000224634">
    <property type="component" value="Unassembled WGS sequence"/>
</dbReference>
<dbReference type="GO" id="GO:0005525">
    <property type="term" value="F:GTP binding"/>
    <property type="evidence" value="ECO:0007669"/>
    <property type="project" value="UniProtKB-KW"/>
</dbReference>
<name>A0A2B7YEJ1_POLH7</name>
<evidence type="ECO:0000256" key="4">
    <source>
        <dbReference type="ARBA" id="ARBA00023134"/>
    </source>
</evidence>
<dbReference type="GO" id="GO:0005634">
    <property type="term" value="C:nucleus"/>
    <property type="evidence" value="ECO:0007669"/>
    <property type="project" value="TreeGrafter"/>
</dbReference>
<dbReference type="PANTHER" id="PTHR24071">
    <property type="entry name" value="RAN GTPASE"/>
    <property type="match status" value="1"/>
</dbReference>
<dbReference type="AlphaFoldDB" id="A0A2B7YEJ1"/>
<dbReference type="GO" id="GO:0005737">
    <property type="term" value="C:cytoplasm"/>
    <property type="evidence" value="ECO:0007669"/>
    <property type="project" value="TreeGrafter"/>
</dbReference>
<dbReference type="SMART" id="SM00173">
    <property type="entry name" value="RAS"/>
    <property type="match status" value="1"/>
</dbReference>
<keyword evidence="1" id="KW-0813">Transport</keyword>
<dbReference type="SUPFAM" id="SSF52540">
    <property type="entry name" value="P-loop containing nucleoside triphosphate hydrolases"/>
    <property type="match status" value="1"/>
</dbReference>
<gene>
    <name evidence="5" type="ORF">AJ80_03954</name>
</gene>
<evidence type="ECO:0000313" key="6">
    <source>
        <dbReference type="Proteomes" id="UP000224634"/>
    </source>
</evidence>
<accession>A0A2B7YEJ1</accession>
<keyword evidence="2" id="KW-0547">Nucleotide-binding</keyword>
<dbReference type="STRING" id="1447883.A0A2B7YEJ1"/>
<dbReference type="Gene3D" id="3.40.50.300">
    <property type="entry name" value="P-loop containing nucleotide triphosphate hydrolases"/>
    <property type="match status" value="1"/>
</dbReference>
<evidence type="ECO:0000256" key="3">
    <source>
        <dbReference type="ARBA" id="ARBA00022927"/>
    </source>
</evidence>
<dbReference type="GO" id="GO:0000054">
    <property type="term" value="P:ribosomal subunit export from nucleus"/>
    <property type="evidence" value="ECO:0007669"/>
    <property type="project" value="TreeGrafter"/>
</dbReference>
<dbReference type="OrthoDB" id="4485069at2759"/>
<keyword evidence="4" id="KW-0342">GTP-binding</keyword>
<dbReference type="InterPro" id="IPR002041">
    <property type="entry name" value="Ran_GTPase"/>
</dbReference>
<keyword evidence="6" id="KW-1185">Reference proteome</keyword>
<keyword evidence="3" id="KW-0653">Protein transport</keyword>
<sequence length="204" mass="23235">MGFQELPRYKVALIGDGGVGKTTFIKRNLTGEFLENYIPTMGVEPHGGILFDIWNISSDQSSTNSRAEYLRNSDAAIIMFDFSRRITYDNVINWHQLMLNNSGPIPIILLGNKADIDEQDREVKVSETMSRPIENAEYYDISTKSAKGFDEPFLSLCRHFFKDPSLEFLTCCGIPVPDPEKWEQLSKEWETAMKNPLPDVDSDE</sequence>
<dbReference type="Pfam" id="PF00071">
    <property type="entry name" value="Ras"/>
    <property type="match status" value="1"/>
</dbReference>
<dbReference type="SMART" id="SM00175">
    <property type="entry name" value="RAB"/>
    <property type="match status" value="1"/>
</dbReference>
<evidence type="ECO:0000256" key="2">
    <source>
        <dbReference type="ARBA" id="ARBA00022741"/>
    </source>
</evidence>